<dbReference type="InterPro" id="IPR043756">
    <property type="entry name" value="DUF5702"/>
</dbReference>
<name>A0A6L5XXK5_9FIRM</name>
<protein>
    <submittedName>
        <fullName evidence="2">Uncharacterized protein</fullName>
    </submittedName>
</protein>
<dbReference type="AlphaFoldDB" id="A0A6L5XXK5"/>
<keyword evidence="3" id="KW-1185">Reference proteome</keyword>
<dbReference type="RefSeq" id="WP_154518064.1">
    <property type="nucleotide sequence ID" value="NZ_VUMT01000005.1"/>
</dbReference>
<evidence type="ECO:0000313" key="2">
    <source>
        <dbReference type="EMBL" id="MSS63201.1"/>
    </source>
</evidence>
<feature type="coiled-coil region" evidence="1">
    <location>
        <begin position="697"/>
        <end position="724"/>
    </location>
</feature>
<feature type="coiled-coil region" evidence="1">
    <location>
        <begin position="240"/>
        <end position="275"/>
    </location>
</feature>
<proteinExistence type="predicted"/>
<gene>
    <name evidence="2" type="ORF">FYJ58_04820</name>
</gene>
<accession>A0A6L5XXK5</accession>
<dbReference type="Proteomes" id="UP000482209">
    <property type="component" value="Unassembled WGS sequence"/>
</dbReference>
<evidence type="ECO:0000256" key="1">
    <source>
        <dbReference type="SAM" id="Coils"/>
    </source>
</evidence>
<dbReference type="Pfam" id="PF18960">
    <property type="entry name" value="DUF5702"/>
    <property type="match status" value="1"/>
</dbReference>
<reference evidence="2 3" key="1">
    <citation type="submission" date="2019-08" db="EMBL/GenBank/DDBJ databases">
        <title>In-depth cultivation of the pig gut microbiome towards novel bacterial diversity and tailored functional studies.</title>
        <authorList>
            <person name="Wylensek D."/>
            <person name="Hitch T.C.A."/>
            <person name="Clavel T."/>
        </authorList>
    </citation>
    <scope>NUCLEOTIDE SEQUENCE [LARGE SCALE GENOMIC DNA]</scope>
    <source>
        <strain evidence="2 3">WCA-693-APC-MOT-I</strain>
    </source>
</reference>
<evidence type="ECO:0000313" key="3">
    <source>
        <dbReference type="Proteomes" id="UP000482209"/>
    </source>
</evidence>
<dbReference type="EMBL" id="VUMT01000005">
    <property type="protein sequence ID" value="MSS63201.1"/>
    <property type="molecule type" value="Genomic_DNA"/>
</dbReference>
<comment type="caution">
    <text evidence="2">The sequence shown here is derived from an EMBL/GenBank/DDBJ whole genome shotgun (WGS) entry which is preliminary data.</text>
</comment>
<keyword evidence="1" id="KW-0175">Coiled coil</keyword>
<sequence>MSIVLILMLSLIGTLLESARIDVAKGKASRILDNSMNYIFSEYCRPLWEDYHVFFLEGEDSEELMKKKLIPILDQCEKFSLEMENQEQNFLKLNMLGLEKLETEIGDFIYADSKDGAVFGKEVTEYMKYHLLENETIKEQKFFQDFSTMNHTMKVIHEQLKAEKKMGEYNKKILQIIGAIDGIFVGKNGIERSWSGKLKAQPDFVKQICPDVPTKRNVGISNDEIWQLLKSYYINPIVLLENMEKELRNLDEKRREREAKENEKMEQNDKRKEETFIRLSKLDFPNKLIHKNAEQNKLVTKIKEIINIIEQIEKLYSDLEKEEQEKTKLMKQWKNVYNQEREKLPLEFQSSMEKEMNCISNESGELSRIKNNIWNIKPYLIENKKILQQAQVIGSVTWGDGEQEIKDNLRLVAEVKNIISKYHVKELAFDYKGFIKKKEKNPIKSIPSDMKKGVLPYVIEDTNLISKKEKQYDTDNPTTDCKMNNFSDLGSINEFNKIFNGEQWLKQLVEEKLDSICLSKYIKSHFNNFHKAGERTKKAKKKIDTIDKNEKETILDYEQEYIVGGKKSDWDNLETVVMRLLLMRVIFNYYYLFTDKQASTKAYITAQGIVGFTCMEPLVQFTKQLILLVWAVEEAIIDAGGLLAGKQIALWKDKASFMMKYEELLRFNKKFVHKKIKEIPKGKKMILSDYQSYLGFLINFTKYKARLERTMDEIEDNMRIRYDENFKFSSCVYGFCAIEKYYLAPKFLQLPFVVNFIKCDNSGWTIEESKTQCY</sequence>
<organism evidence="2 3">
    <name type="scientific">Velocimicrobium porci</name>
    <dbReference type="NCBI Taxonomy" id="2606634"/>
    <lineage>
        <taxon>Bacteria</taxon>
        <taxon>Bacillati</taxon>
        <taxon>Bacillota</taxon>
        <taxon>Clostridia</taxon>
        <taxon>Lachnospirales</taxon>
        <taxon>Lachnospiraceae</taxon>
        <taxon>Velocimicrobium</taxon>
    </lineage>
</organism>
<feature type="coiled-coil region" evidence="1">
    <location>
        <begin position="302"/>
        <end position="336"/>
    </location>
</feature>